<evidence type="ECO:0000259" key="1">
    <source>
        <dbReference type="Pfam" id="PF08542"/>
    </source>
</evidence>
<reference evidence="2" key="1">
    <citation type="submission" date="2019-08" db="EMBL/GenBank/DDBJ databases">
        <authorList>
            <person name="Kucharzyk K."/>
            <person name="Murdoch R.W."/>
            <person name="Higgins S."/>
            <person name="Loffler F."/>
        </authorList>
    </citation>
    <scope>NUCLEOTIDE SEQUENCE</scope>
</reference>
<dbReference type="GO" id="GO:0006260">
    <property type="term" value="P:DNA replication"/>
    <property type="evidence" value="ECO:0007669"/>
    <property type="project" value="InterPro"/>
</dbReference>
<gene>
    <name evidence="2" type="ORF">SDC9_106667</name>
</gene>
<accession>A0A645B5D6</accession>
<dbReference type="GO" id="GO:0003677">
    <property type="term" value="F:DNA binding"/>
    <property type="evidence" value="ECO:0007669"/>
    <property type="project" value="InterPro"/>
</dbReference>
<organism evidence="2">
    <name type="scientific">bioreactor metagenome</name>
    <dbReference type="NCBI Taxonomy" id="1076179"/>
    <lineage>
        <taxon>unclassified sequences</taxon>
        <taxon>metagenomes</taxon>
        <taxon>ecological metagenomes</taxon>
    </lineage>
</organism>
<dbReference type="AlphaFoldDB" id="A0A645B5D6"/>
<protein>
    <recommendedName>
        <fullName evidence="1">Replication factor C C-terminal domain-containing protein</fullName>
    </recommendedName>
</protein>
<name>A0A645B5D6_9ZZZZ</name>
<feature type="domain" description="Replication factor C C-terminal" evidence="1">
    <location>
        <begin position="5"/>
        <end position="88"/>
    </location>
</feature>
<dbReference type="InterPro" id="IPR013748">
    <property type="entry name" value="Rep_factorC_C"/>
</dbReference>
<evidence type="ECO:0000313" key="2">
    <source>
        <dbReference type="EMBL" id="MPM59821.1"/>
    </source>
</evidence>
<dbReference type="SUPFAM" id="SSF48019">
    <property type="entry name" value="post-AAA+ oligomerization domain-like"/>
    <property type="match status" value="1"/>
</dbReference>
<dbReference type="InterPro" id="IPR008921">
    <property type="entry name" value="DNA_pol3_clamp-load_cplx_C"/>
</dbReference>
<comment type="caution">
    <text evidence="2">The sequence shown here is derived from an EMBL/GenBank/DDBJ whole genome shotgun (WGS) entry which is preliminary data.</text>
</comment>
<sequence>MKGRDETIDSLLEAALAGDFSRGRQLIDEMIIEKGLSGTDILEGLTEALIDSGETDEDVARLIVKISETDASLIDATSERIQLEKLISTFS</sequence>
<dbReference type="Pfam" id="PF08542">
    <property type="entry name" value="Rep_fac_C"/>
    <property type="match status" value="1"/>
</dbReference>
<dbReference type="EMBL" id="VSSQ01017475">
    <property type="protein sequence ID" value="MPM59821.1"/>
    <property type="molecule type" value="Genomic_DNA"/>
</dbReference>
<proteinExistence type="predicted"/>
<dbReference type="Gene3D" id="1.20.272.10">
    <property type="match status" value="1"/>
</dbReference>